<gene>
    <name evidence="8" type="ORF">BVC80_1097g6</name>
    <name evidence="9" type="ORF">BVC80_1097g8</name>
</gene>
<dbReference type="PANTHER" id="PTHR31113">
    <property type="entry name" value="UPF0496 PROTEIN 3-RELATED"/>
    <property type="match status" value="1"/>
</dbReference>
<dbReference type="GO" id="GO:0016020">
    <property type="term" value="C:membrane"/>
    <property type="evidence" value="ECO:0007669"/>
    <property type="project" value="UniProtKB-SubCell"/>
</dbReference>
<evidence type="ECO:0000256" key="1">
    <source>
        <dbReference type="ARBA" id="ARBA00004370"/>
    </source>
</evidence>
<keyword evidence="3 7" id="KW-0812">Transmembrane</keyword>
<keyword evidence="5 7" id="KW-0472">Membrane</keyword>
<comment type="similarity">
    <text evidence="2">Belongs to the UPF0496 family.</text>
</comment>
<dbReference type="OrthoDB" id="679959at2759"/>
<evidence type="ECO:0000313" key="8">
    <source>
        <dbReference type="EMBL" id="OVA03667.1"/>
    </source>
</evidence>
<reference evidence="9 10" key="1">
    <citation type="journal article" date="2017" name="Mol. Plant">
        <title>The Genome of Medicinal Plant Macleaya cordata Provides New Insights into Benzylisoquinoline Alkaloids Metabolism.</title>
        <authorList>
            <person name="Liu X."/>
            <person name="Liu Y."/>
            <person name="Huang P."/>
            <person name="Ma Y."/>
            <person name="Qing Z."/>
            <person name="Tang Q."/>
            <person name="Cao H."/>
            <person name="Cheng P."/>
            <person name="Zheng Y."/>
            <person name="Yuan Z."/>
            <person name="Zhou Y."/>
            <person name="Liu J."/>
            <person name="Tang Z."/>
            <person name="Zhuo Y."/>
            <person name="Zhang Y."/>
            <person name="Yu L."/>
            <person name="Huang J."/>
            <person name="Yang P."/>
            <person name="Peng Q."/>
            <person name="Zhang J."/>
            <person name="Jiang W."/>
            <person name="Zhang Z."/>
            <person name="Lin K."/>
            <person name="Ro D.K."/>
            <person name="Chen X."/>
            <person name="Xiong X."/>
            <person name="Shang Y."/>
            <person name="Huang S."/>
            <person name="Zeng J."/>
        </authorList>
    </citation>
    <scope>NUCLEOTIDE SEQUENCE [LARGE SCALE GENOMIC DNA]</scope>
    <source>
        <strain evidence="9">BLH2017</strain>
        <strain evidence="10">cv. BLH2017</strain>
        <tissue evidence="9">Root</tissue>
    </source>
</reference>
<evidence type="ECO:0000256" key="3">
    <source>
        <dbReference type="ARBA" id="ARBA00022692"/>
    </source>
</evidence>
<evidence type="ECO:0000256" key="6">
    <source>
        <dbReference type="SAM" id="Coils"/>
    </source>
</evidence>
<proteinExistence type="inferred from homology"/>
<dbReference type="EMBL" id="MVGT01003607">
    <property type="protein sequence ID" value="OVA03669.1"/>
    <property type="molecule type" value="Genomic_DNA"/>
</dbReference>
<protein>
    <submittedName>
        <fullName evidence="9">Uncharacterized protein</fullName>
    </submittedName>
</protein>
<dbReference type="EMBL" id="MVGT01003607">
    <property type="protein sequence ID" value="OVA03667.1"/>
    <property type="molecule type" value="Genomic_DNA"/>
</dbReference>
<evidence type="ECO:0000256" key="2">
    <source>
        <dbReference type="ARBA" id="ARBA00009074"/>
    </source>
</evidence>
<dbReference type="OMA" id="MCHSGGI"/>
<dbReference type="InterPro" id="IPR007749">
    <property type="entry name" value="DUF677"/>
</dbReference>
<dbReference type="AlphaFoldDB" id="A0A200PZM4"/>
<dbReference type="PANTHER" id="PTHR31113:SF3">
    <property type="entry name" value="UPF0496 PROTEIN 1"/>
    <property type="match status" value="1"/>
</dbReference>
<evidence type="ECO:0000313" key="9">
    <source>
        <dbReference type="EMBL" id="OVA03669.1"/>
    </source>
</evidence>
<keyword evidence="4 7" id="KW-1133">Transmembrane helix</keyword>
<evidence type="ECO:0000313" key="10">
    <source>
        <dbReference type="Proteomes" id="UP000195402"/>
    </source>
</evidence>
<dbReference type="Proteomes" id="UP000195402">
    <property type="component" value="Unassembled WGS sequence"/>
</dbReference>
<evidence type="ECO:0000256" key="4">
    <source>
        <dbReference type="ARBA" id="ARBA00022989"/>
    </source>
</evidence>
<keyword evidence="10" id="KW-1185">Reference proteome</keyword>
<comment type="caution">
    <text evidence="9">The sequence shown here is derived from an EMBL/GenBank/DDBJ whole genome shotgun (WGS) entry which is preliminary data.</text>
</comment>
<sequence>MGGYLSKKTSEFHPPVQQLVNSESEYRAALSSYEAERKFDRDLQSFHEKLQHRTSQVINRLAGGIEDKVAISLDSLKEAIGSLLEMNDEAFKIILDCKEDISENQGLFELIQEYFENNLQTLNLCTALQRCLRKARKSILIIQVALQQFDEEDGMEKNNKYLKTMEELKIFKTAGEPFTEEVFQILRLVYKNRVVMLEKVQAQKSKLDKKLKSVKAWRKVSSIILITTFAALLICSVVAAAVAAPPVAAAVAAATAIPLGSTRRWFDSLFKKYEDELVGHKEVISSMQVGTCMAIKDLDDIRVRVDRLEEEIKSLFQNVDFALREEEAVKIGLDEIKTKLRVFKKSIEDLSEMVDRCSNGIRLARRVLLDQIINHPNDRRSFMV</sequence>
<dbReference type="STRING" id="56857.A0A200PZM4"/>
<feature type="transmembrane region" description="Helical" evidence="7">
    <location>
        <begin position="220"/>
        <end position="241"/>
    </location>
</feature>
<comment type="subcellular location">
    <subcellularLocation>
        <location evidence="1">Membrane</location>
    </subcellularLocation>
</comment>
<organism evidence="9 10">
    <name type="scientific">Macleaya cordata</name>
    <name type="common">Five-seeded plume-poppy</name>
    <name type="synonym">Bocconia cordata</name>
    <dbReference type="NCBI Taxonomy" id="56857"/>
    <lineage>
        <taxon>Eukaryota</taxon>
        <taxon>Viridiplantae</taxon>
        <taxon>Streptophyta</taxon>
        <taxon>Embryophyta</taxon>
        <taxon>Tracheophyta</taxon>
        <taxon>Spermatophyta</taxon>
        <taxon>Magnoliopsida</taxon>
        <taxon>Ranunculales</taxon>
        <taxon>Papaveraceae</taxon>
        <taxon>Papaveroideae</taxon>
        <taxon>Macleaya</taxon>
    </lineage>
</organism>
<feature type="coiled-coil region" evidence="6">
    <location>
        <begin position="298"/>
        <end position="353"/>
    </location>
</feature>
<accession>A0A200PZM4</accession>
<evidence type="ECO:0000256" key="7">
    <source>
        <dbReference type="SAM" id="Phobius"/>
    </source>
</evidence>
<evidence type="ECO:0000256" key="5">
    <source>
        <dbReference type="ARBA" id="ARBA00023136"/>
    </source>
</evidence>
<dbReference type="Pfam" id="PF05055">
    <property type="entry name" value="DUF677"/>
    <property type="match status" value="1"/>
</dbReference>
<keyword evidence="6" id="KW-0175">Coiled coil</keyword>
<name>A0A200PZM4_MACCD</name>